<evidence type="ECO:0000313" key="2">
    <source>
        <dbReference type="Proteomes" id="UP000290289"/>
    </source>
</evidence>
<sequence>MAKGASLAWQPWRCCFGGREIEHRGDRAFVRIEQQTSWLDPLWGVWSPLDILLYLYFLP</sequence>
<organism evidence="1 2">
    <name type="scientific">Malus domestica</name>
    <name type="common">Apple</name>
    <name type="synonym">Pyrus malus</name>
    <dbReference type="NCBI Taxonomy" id="3750"/>
    <lineage>
        <taxon>Eukaryota</taxon>
        <taxon>Viridiplantae</taxon>
        <taxon>Streptophyta</taxon>
        <taxon>Embryophyta</taxon>
        <taxon>Tracheophyta</taxon>
        <taxon>Spermatophyta</taxon>
        <taxon>Magnoliopsida</taxon>
        <taxon>eudicotyledons</taxon>
        <taxon>Gunneridae</taxon>
        <taxon>Pentapetalae</taxon>
        <taxon>rosids</taxon>
        <taxon>fabids</taxon>
        <taxon>Rosales</taxon>
        <taxon>Rosaceae</taxon>
        <taxon>Amygdaloideae</taxon>
        <taxon>Maleae</taxon>
        <taxon>Malus</taxon>
    </lineage>
</organism>
<proteinExistence type="predicted"/>
<dbReference type="AlphaFoldDB" id="A0A498IYX9"/>
<name>A0A498IYX9_MALDO</name>
<dbReference type="EMBL" id="RDQH01000336">
    <property type="protein sequence ID" value="RXH86501.1"/>
    <property type="molecule type" value="Genomic_DNA"/>
</dbReference>
<protein>
    <submittedName>
        <fullName evidence="1">Uncharacterized protein</fullName>
    </submittedName>
</protein>
<reference evidence="1 2" key="1">
    <citation type="submission" date="2018-10" db="EMBL/GenBank/DDBJ databases">
        <title>A high-quality apple genome assembly.</title>
        <authorList>
            <person name="Hu J."/>
        </authorList>
    </citation>
    <scope>NUCLEOTIDE SEQUENCE [LARGE SCALE GENOMIC DNA]</scope>
    <source>
        <strain evidence="2">cv. HFTH1</strain>
        <tissue evidence="1">Young leaf</tissue>
    </source>
</reference>
<accession>A0A498IYX9</accession>
<comment type="caution">
    <text evidence="1">The sequence shown here is derived from an EMBL/GenBank/DDBJ whole genome shotgun (WGS) entry which is preliminary data.</text>
</comment>
<dbReference type="Proteomes" id="UP000290289">
    <property type="component" value="Chromosome 10"/>
</dbReference>
<evidence type="ECO:0000313" key="1">
    <source>
        <dbReference type="EMBL" id="RXH86501.1"/>
    </source>
</evidence>
<keyword evidence="2" id="KW-1185">Reference proteome</keyword>
<gene>
    <name evidence="1" type="ORF">DVH24_021774</name>
</gene>